<keyword evidence="1" id="KW-0732">Signal</keyword>
<dbReference type="RefSeq" id="WP_169532791.1">
    <property type="nucleotide sequence ID" value="NZ_JABBGH010000003.1"/>
</dbReference>
<evidence type="ECO:0000313" key="2">
    <source>
        <dbReference type="EMBL" id="NML67106.1"/>
    </source>
</evidence>
<sequence>MKHLLTLLAVAAAGPALAQTAPVATDSLPRRTAHHGRHCPCCCHCLHHKRLLTEQTNRLALLASLGATTDREGRAYAGFGVEIGRAVAPRLTVGGRGWLSAARSSATNYGYDATRPALSIQTLTGNVRYQLLNTQRWRLEAVGSLGAGAVQLYDRDQTVVSYGQYGRSEHAATVFLSVHPLLEGGAGLTYKVGREFWLSSRLGYQYLPGTSGLGAAGEFSGWQASLSATVPWGWH</sequence>
<evidence type="ECO:0000313" key="3">
    <source>
        <dbReference type="Proteomes" id="UP000559626"/>
    </source>
</evidence>
<reference evidence="2 3" key="1">
    <citation type="submission" date="2020-04" db="EMBL/GenBank/DDBJ databases">
        <title>Hymenobacter polaris sp. nov., isolated from Arctic soil.</title>
        <authorList>
            <person name="Dahal R.H."/>
        </authorList>
    </citation>
    <scope>NUCLEOTIDE SEQUENCE [LARGE SCALE GENOMIC DNA]</scope>
    <source>
        <strain evidence="2 3">RP-2-7</strain>
    </source>
</reference>
<feature type="chain" id="PRO_5031474594" description="Outer membrane protein beta-barrel domain-containing protein" evidence="1">
    <location>
        <begin position="19"/>
        <end position="235"/>
    </location>
</feature>
<dbReference type="AlphaFoldDB" id="A0A7Y0AGU4"/>
<organism evidence="2 3">
    <name type="scientific">Hymenobacter polaris</name>
    <dbReference type="NCBI Taxonomy" id="2682546"/>
    <lineage>
        <taxon>Bacteria</taxon>
        <taxon>Pseudomonadati</taxon>
        <taxon>Bacteroidota</taxon>
        <taxon>Cytophagia</taxon>
        <taxon>Cytophagales</taxon>
        <taxon>Hymenobacteraceae</taxon>
        <taxon>Hymenobacter</taxon>
    </lineage>
</organism>
<comment type="caution">
    <text evidence="2">The sequence shown here is derived from an EMBL/GenBank/DDBJ whole genome shotgun (WGS) entry which is preliminary data.</text>
</comment>
<gene>
    <name evidence="2" type="ORF">HHL22_18015</name>
</gene>
<evidence type="ECO:0008006" key="4">
    <source>
        <dbReference type="Google" id="ProtNLM"/>
    </source>
</evidence>
<evidence type="ECO:0000256" key="1">
    <source>
        <dbReference type="SAM" id="SignalP"/>
    </source>
</evidence>
<protein>
    <recommendedName>
        <fullName evidence="4">Outer membrane protein beta-barrel domain-containing protein</fullName>
    </recommendedName>
</protein>
<feature type="signal peptide" evidence="1">
    <location>
        <begin position="1"/>
        <end position="18"/>
    </location>
</feature>
<dbReference type="Proteomes" id="UP000559626">
    <property type="component" value="Unassembled WGS sequence"/>
</dbReference>
<name>A0A7Y0AGU4_9BACT</name>
<keyword evidence="3" id="KW-1185">Reference proteome</keyword>
<proteinExistence type="predicted"/>
<accession>A0A7Y0AGU4</accession>
<dbReference type="EMBL" id="JABBGH010000003">
    <property type="protein sequence ID" value="NML67106.1"/>
    <property type="molecule type" value="Genomic_DNA"/>
</dbReference>